<dbReference type="GO" id="GO:0009103">
    <property type="term" value="P:lipopolysaccharide biosynthetic process"/>
    <property type="evidence" value="ECO:0007669"/>
    <property type="project" value="UniProtKB-ARBA"/>
</dbReference>
<keyword evidence="11" id="KW-1185">Reference proteome</keyword>
<feature type="transmembrane region" description="Helical" evidence="8">
    <location>
        <begin position="385"/>
        <end position="404"/>
    </location>
</feature>
<feature type="transmembrane region" description="Helical" evidence="8">
    <location>
        <begin position="335"/>
        <end position="355"/>
    </location>
</feature>
<organism evidence="10 11">
    <name type="scientific">Waltera acetigignens</name>
    <dbReference type="NCBI Taxonomy" id="2981769"/>
    <lineage>
        <taxon>Bacteria</taxon>
        <taxon>Bacillati</taxon>
        <taxon>Bacillota</taxon>
        <taxon>Clostridia</taxon>
        <taxon>Lachnospirales</taxon>
        <taxon>Lachnospiraceae</taxon>
        <taxon>Waltera</taxon>
    </lineage>
</organism>
<evidence type="ECO:0000256" key="8">
    <source>
        <dbReference type="SAM" id="Phobius"/>
    </source>
</evidence>
<dbReference type="AlphaFoldDB" id="A0AAE3D7F2"/>
<evidence type="ECO:0000256" key="7">
    <source>
        <dbReference type="ARBA" id="ARBA00023136"/>
    </source>
</evidence>
<evidence type="ECO:0000256" key="3">
    <source>
        <dbReference type="ARBA" id="ARBA00022676"/>
    </source>
</evidence>
<evidence type="ECO:0000313" key="10">
    <source>
        <dbReference type="EMBL" id="MCC2118184.1"/>
    </source>
</evidence>
<evidence type="ECO:0000256" key="6">
    <source>
        <dbReference type="ARBA" id="ARBA00022989"/>
    </source>
</evidence>
<feature type="transmembrane region" description="Helical" evidence="8">
    <location>
        <begin position="218"/>
        <end position="239"/>
    </location>
</feature>
<feature type="transmembrane region" description="Helical" evidence="8">
    <location>
        <begin position="361"/>
        <end position="378"/>
    </location>
</feature>
<dbReference type="GO" id="GO:0005886">
    <property type="term" value="C:plasma membrane"/>
    <property type="evidence" value="ECO:0007669"/>
    <property type="project" value="UniProtKB-SubCell"/>
</dbReference>
<reference evidence="10 11" key="1">
    <citation type="submission" date="2021-10" db="EMBL/GenBank/DDBJ databases">
        <title>Anaerobic single-cell dispensing facilitates the cultivation of human gut bacteria.</title>
        <authorList>
            <person name="Afrizal A."/>
        </authorList>
    </citation>
    <scope>NUCLEOTIDE SEQUENCE [LARGE SCALE GENOMIC DNA]</scope>
    <source>
        <strain evidence="10 11">CLA-AA-H273</strain>
    </source>
</reference>
<comment type="caution">
    <text evidence="10">The sequence shown here is derived from an EMBL/GenBank/DDBJ whole genome shotgun (WGS) entry which is preliminary data.</text>
</comment>
<feature type="transmembrane region" description="Helical" evidence="8">
    <location>
        <begin position="98"/>
        <end position="115"/>
    </location>
</feature>
<gene>
    <name evidence="10" type="ORF">LKD75_01025</name>
</gene>
<dbReference type="Pfam" id="PF13231">
    <property type="entry name" value="PMT_2"/>
    <property type="match status" value="1"/>
</dbReference>
<evidence type="ECO:0000256" key="5">
    <source>
        <dbReference type="ARBA" id="ARBA00022692"/>
    </source>
</evidence>
<accession>A0AAE3D7F2</accession>
<feature type="transmembrane region" description="Helical" evidence="8">
    <location>
        <begin position="303"/>
        <end position="323"/>
    </location>
</feature>
<dbReference type="Proteomes" id="UP001197795">
    <property type="component" value="Unassembled WGS sequence"/>
</dbReference>
<evidence type="ECO:0000256" key="2">
    <source>
        <dbReference type="ARBA" id="ARBA00022475"/>
    </source>
</evidence>
<evidence type="ECO:0000259" key="9">
    <source>
        <dbReference type="Pfam" id="PF13231"/>
    </source>
</evidence>
<evidence type="ECO:0000256" key="1">
    <source>
        <dbReference type="ARBA" id="ARBA00004651"/>
    </source>
</evidence>
<keyword evidence="4" id="KW-0808">Transferase</keyword>
<feature type="transmembrane region" description="Helical" evidence="8">
    <location>
        <begin position="173"/>
        <end position="206"/>
    </location>
</feature>
<feature type="domain" description="Glycosyltransferase RgtA/B/C/D-like" evidence="9">
    <location>
        <begin position="79"/>
        <end position="231"/>
    </location>
</feature>
<dbReference type="EMBL" id="JAJEPV010000002">
    <property type="protein sequence ID" value="MCC2118184.1"/>
    <property type="molecule type" value="Genomic_DNA"/>
</dbReference>
<keyword evidence="2" id="KW-1003">Cell membrane</keyword>
<dbReference type="InterPro" id="IPR038731">
    <property type="entry name" value="RgtA/B/C-like"/>
</dbReference>
<keyword evidence="6 8" id="KW-1133">Transmembrane helix</keyword>
<keyword evidence="3" id="KW-0328">Glycosyltransferase</keyword>
<proteinExistence type="predicted"/>
<keyword evidence="7 8" id="KW-0472">Membrane</keyword>
<protein>
    <submittedName>
        <fullName evidence="10">Glycosyltransferase family 39 protein</fullName>
    </submittedName>
</protein>
<evidence type="ECO:0000256" key="4">
    <source>
        <dbReference type="ARBA" id="ARBA00022679"/>
    </source>
</evidence>
<sequence length="535" mass="61417">MNTTTQDSATGLWNKKNRKIFFWSILALAVILRCIRFATVPDGINQDEAMGAVDAWALSKYGFLPVHFTAWRYSQMSVLLAYCMVPFIKLFGFNTVTVRLPMVLISSGAVALVYLVGRKLFSERIALVAMLLTAVNPWQFMQSRWSLDCNLFPHIFLLGFYLLLLGLEKRRYLYLSMVFFGLTFYCYGIAAYSVTAFLFVFFIWCLWKRRLKFREGLLCALIFTVVALPEVIVLGINAVHFGRTISTPLFTMPYFPDSVRSADILLLNFSFAQLGKNAWALFSHVFLQLPDIFFNSIPAFGPLYHVSIPFVFAGIIVFTIQLFREKNIEKQTRMLALWGFLVTGIWVGLITYEVNINRVNIIFYPIILLCAYGIGLAVRKWKKLWPVVAVAYGISSILFFGTYFTTYAEESREYYNKDFMEAVAEADSLEEYESLYITGNLGWQFNRDATEILTQYVCKIDAQYYQGKSNVSNGRELPAYADRYHYIYPEQQAAELVEMVGDGLLVLYQGDLQYIDFSYDVVDTVGDYLLLTVQN</sequence>
<dbReference type="InterPro" id="IPR050297">
    <property type="entry name" value="LipidA_mod_glycosyltrf_83"/>
</dbReference>
<dbReference type="GO" id="GO:0016763">
    <property type="term" value="F:pentosyltransferase activity"/>
    <property type="evidence" value="ECO:0007669"/>
    <property type="project" value="TreeGrafter"/>
</dbReference>
<evidence type="ECO:0000313" key="11">
    <source>
        <dbReference type="Proteomes" id="UP001197795"/>
    </source>
</evidence>
<comment type="subcellular location">
    <subcellularLocation>
        <location evidence="1">Cell membrane</location>
        <topology evidence="1">Multi-pass membrane protein</topology>
    </subcellularLocation>
</comment>
<dbReference type="RefSeq" id="WP_227731892.1">
    <property type="nucleotide sequence ID" value="NZ_JAJEPV010000002.1"/>
</dbReference>
<name>A0AAE3D7F2_9FIRM</name>
<feature type="transmembrane region" description="Helical" evidence="8">
    <location>
        <begin position="20"/>
        <end position="38"/>
    </location>
</feature>
<dbReference type="PANTHER" id="PTHR33908:SF11">
    <property type="entry name" value="MEMBRANE PROTEIN"/>
    <property type="match status" value="1"/>
</dbReference>
<dbReference type="PANTHER" id="PTHR33908">
    <property type="entry name" value="MANNOSYLTRANSFERASE YKCB-RELATED"/>
    <property type="match status" value="1"/>
</dbReference>
<keyword evidence="5 8" id="KW-0812">Transmembrane</keyword>
<feature type="transmembrane region" description="Helical" evidence="8">
    <location>
        <begin position="150"/>
        <end position="167"/>
    </location>
</feature>